<evidence type="ECO:0000256" key="7">
    <source>
        <dbReference type="ARBA" id="ARBA00022723"/>
    </source>
</evidence>
<dbReference type="Gene3D" id="2.10.70.10">
    <property type="entry name" value="Complement Module, domain 1"/>
    <property type="match status" value="5"/>
</dbReference>
<keyword evidence="3" id="KW-1003">Cell membrane</keyword>
<dbReference type="OMA" id="GWLNCTH"/>
<evidence type="ECO:0000256" key="19">
    <source>
        <dbReference type="SAM" id="Phobius"/>
    </source>
</evidence>
<evidence type="ECO:0000256" key="16">
    <source>
        <dbReference type="ARBA" id="ARBA00023180"/>
    </source>
</evidence>
<dbReference type="PROSITE" id="PS00022">
    <property type="entry name" value="EGF_1"/>
    <property type="match status" value="1"/>
</dbReference>
<keyword evidence="10" id="KW-0677">Repeat</keyword>
<dbReference type="PROSITE" id="PS50041">
    <property type="entry name" value="C_TYPE_LECTIN_2"/>
    <property type="match status" value="1"/>
</dbReference>
<dbReference type="InterPro" id="IPR002396">
    <property type="entry name" value="Selectin_superfamily"/>
</dbReference>
<keyword evidence="11" id="KW-0106">Calcium</keyword>
<evidence type="ECO:0000256" key="9">
    <source>
        <dbReference type="ARBA" id="ARBA00022734"/>
    </source>
</evidence>
<evidence type="ECO:0000256" key="5">
    <source>
        <dbReference type="ARBA" id="ARBA00022659"/>
    </source>
</evidence>
<evidence type="ECO:0000313" key="24">
    <source>
        <dbReference type="Proteomes" id="UP000314986"/>
    </source>
</evidence>
<feature type="domain" description="C-type lectin" evidence="21">
    <location>
        <begin position="35"/>
        <end position="156"/>
    </location>
</feature>
<feature type="domain" description="Sushi" evidence="22">
    <location>
        <begin position="257"/>
        <end position="318"/>
    </location>
</feature>
<protein>
    <submittedName>
        <fullName evidence="23">Selectin E</fullName>
    </submittedName>
</protein>
<feature type="disulfide bond" evidence="18">
    <location>
        <begin position="351"/>
        <end position="378"/>
    </location>
</feature>
<keyword evidence="7" id="KW-0479">Metal-binding</keyword>
<dbReference type="Ensembl" id="ENSCMIT00000040694.1">
    <property type="protein sequence ID" value="ENSCMIP00000040122.1"/>
    <property type="gene ID" value="ENSCMIG00000016768.1"/>
</dbReference>
<keyword evidence="14 19" id="KW-0472">Membrane</keyword>
<dbReference type="CDD" id="cd00033">
    <property type="entry name" value="CCP"/>
    <property type="match status" value="5"/>
</dbReference>
<dbReference type="SUPFAM" id="SSF56436">
    <property type="entry name" value="C-type lectin-like"/>
    <property type="match status" value="1"/>
</dbReference>
<dbReference type="PANTHER" id="PTHR45656:SF2">
    <property type="entry name" value="SEIZURE 6-LIKE PROTEIN 2"/>
    <property type="match status" value="1"/>
</dbReference>
<dbReference type="InterPro" id="IPR000742">
    <property type="entry name" value="EGF"/>
</dbReference>
<comment type="similarity">
    <text evidence="2">Belongs to the selectin/LECAM family.</text>
</comment>
<dbReference type="SMART" id="SM00034">
    <property type="entry name" value="CLECT"/>
    <property type="match status" value="1"/>
</dbReference>
<dbReference type="SMART" id="SM00032">
    <property type="entry name" value="CCP"/>
    <property type="match status" value="5"/>
</dbReference>
<evidence type="ECO:0000313" key="23">
    <source>
        <dbReference type="Ensembl" id="ENSCMIP00000040122.1"/>
    </source>
</evidence>
<dbReference type="FunFam" id="2.10.25.10:FF:000176">
    <property type="entry name" value="Selectin P"/>
    <property type="match status" value="1"/>
</dbReference>
<keyword evidence="6 19" id="KW-0812">Transmembrane</keyword>
<dbReference type="PROSITE" id="PS51257">
    <property type="entry name" value="PROKAR_LIPOPROTEIN"/>
    <property type="match status" value="1"/>
</dbReference>
<dbReference type="PANTHER" id="PTHR45656">
    <property type="entry name" value="PROTEIN CBR-CLEC-78"/>
    <property type="match status" value="1"/>
</dbReference>
<feature type="domain" description="Sushi" evidence="22">
    <location>
        <begin position="319"/>
        <end position="380"/>
    </location>
</feature>
<dbReference type="GO" id="GO:0060074">
    <property type="term" value="P:synapse maturation"/>
    <property type="evidence" value="ECO:0007669"/>
    <property type="project" value="TreeGrafter"/>
</dbReference>
<keyword evidence="13 19" id="KW-1133">Transmembrane helix</keyword>
<proteinExistence type="inferred from homology"/>
<evidence type="ECO:0000256" key="10">
    <source>
        <dbReference type="ARBA" id="ARBA00022737"/>
    </source>
</evidence>
<reference evidence="23" key="4">
    <citation type="submission" date="2025-08" db="UniProtKB">
        <authorList>
            <consortium name="Ensembl"/>
        </authorList>
    </citation>
    <scope>IDENTIFICATION</scope>
</reference>
<feature type="disulfide bond" evidence="18">
    <location>
        <begin position="413"/>
        <end position="440"/>
    </location>
</feature>
<feature type="domain" description="Sushi" evidence="22">
    <location>
        <begin position="195"/>
        <end position="256"/>
    </location>
</feature>
<evidence type="ECO:0000259" key="20">
    <source>
        <dbReference type="PROSITE" id="PS50026"/>
    </source>
</evidence>
<organism evidence="23 24">
    <name type="scientific">Callorhinchus milii</name>
    <name type="common">Ghost shark</name>
    <dbReference type="NCBI Taxonomy" id="7868"/>
    <lineage>
        <taxon>Eukaryota</taxon>
        <taxon>Metazoa</taxon>
        <taxon>Chordata</taxon>
        <taxon>Craniata</taxon>
        <taxon>Vertebrata</taxon>
        <taxon>Chondrichthyes</taxon>
        <taxon>Holocephali</taxon>
        <taxon>Chimaeriformes</taxon>
        <taxon>Callorhinchidae</taxon>
        <taxon>Callorhinchus</taxon>
    </lineage>
</organism>
<evidence type="ECO:0000256" key="11">
    <source>
        <dbReference type="ARBA" id="ARBA00022837"/>
    </source>
</evidence>
<dbReference type="GeneTree" id="ENSGT00940000160168"/>
<comment type="caution">
    <text evidence="17">Lacks conserved residue(s) required for the propagation of feature annotation.</text>
</comment>
<keyword evidence="24" id="KW-1185">Reference proteome</keyword>
<evidence type="ECO:0000256" key="3">
    <source>
        <dbReference type="ARBA" id="ARBA00022475"/>
    </source>
</evidence>
<dbReference type="GO" id="GO:0005783">
    <property type="term" value="C:endoplasmic reticulum"/>
    <property type="evidence" value="ECO:0007669"/>
    <property type="project" value="TreeGrafter"/>
</dbReference>
<dbReference type="GO" id="GO:0007155">
    <property type="term" value="P:cell adhesion"/>
    <property type="evidence" value="ECO:0007669"/>
    <property type="project" value="UniProtKB-KW"/>
</dbReference>
<dbReference type="PROSITE" id="PS50026">
    <property type="entry name" value="EGF_3"/>
    <property type="match status" value="1"/>
</dbReference>
<dbReference type="InterPro" id="IPR001304">
    <property type="entry name" value="C-type_lectin-like"/>
</dbReference>
<dbReference type="PROSITE" id="PS01186">
    <property type="entry name" value="EGF_2"/>
    <property type="match status" value="1"/>
</dbReference>
<reference evidence="24" key="1">
    <citation type="journal article" date="2006" name="Science">
        <title>Ancient noncoding elements conserved in the human genome.</title>
        <authorList>
            <person name="Venkatesh B."/>
            <person name="Kirkness E.F."/>
            <person name="Loh Y.H."/>
            <person name="Halpern A.L."/>
            <person name="Lee A.P."/>
            <person name="Johnson J."/>
            <person name="Dandona N."/>
            <person name="Viswanathan L.D."/>
            <person name="Tay A."/>
            <person name="Venter J.C."/>
            <person name="Strausberg R.L."/>
            <person name="Brenner S."/>
        </authorList>
    </citation>
    <scope>NUCLEOTIDE SEQUENCE [LARGE SCALE GENOMIC DNA]</scope>
</reference>
<keyword evidence="8" id="KW-0732">Signal</keyword>
<dbReference type="Gene3D" id="2.10.25.10">
    <property type="entry name" value="Laminin"/>
    <property type="match status" value="1"/>
</dbReference>
<keyword evidence="15 17" id="KW-1015">Disulfide bond</keyword>
<dbReference type="Pfam" id="PF00059">
    <property type="entry name" value="Lectin_C"/>
    <property type="match status" value="1"/>
</dbReference>
<feature type="disulfide bond" evidence="18">
    <location>
        <begin position="227"/>
        <end position="254"/>
    </location>
</feature>
<evidence type="ECO:0000256" key="17">
    <source>
        <dbReference type="PROSITE-ProRule" id="PRU00076"/>
    </source>
</evidence>
<keyword evidence="12" id="KW-0130">Cell adhesion</keyword>
<evidence type="ECO:0000259" key="22">
    <source>
        <dbReference type="PROSITE" id="PS50923"/>
    </source>
</evidence>
<keyword evidence="9" id="KW-0430">Lectin</keyword>
<dbReference type="FunFam" id="2.10.70.10:FF:000001">
    <property type="entry name" value="Selectin P"/>
    <property type="match status" value="5"/>
</dbReference>
<evidence type="ECO:0000256" key="8">
    <source>
        <dbReference type="ARBA" id="ARBA00022729"/>
    </source>
</evidence>
<dbReference type="GO" id="GO:0030246">
    <property type="term" value="F:carbohydrate binding"/>
    <property type="evidence" value="ECO:0007669"/>
    <property type="project" value="UniProtKB-KW"/>
</dbReference>
<evidence type="ECO:0000256" key="1">
    <source>
        <dbReference type="ARBA" id="ARBA00004251"/>
    </source>
</evidence>
<evidence type="ECO:0000256" key="14">
    <source>
        <dbReference type="ARBA" id="ARBA00023136"/>
    </source>
</evidence>
<evidence type="ECO:0000256" key="13">
    <source>
        <dbReference type="ARBA" id="ARBA00022989"/>
    </source>
</evidence>
<dbReference type="GO" id="GO:0043025">
    <property type="term" value="C:neuronal cell body"/>
    <property type="evidence" value="ECO:0007669"/>
    <property type="project" value="TreeGrafter"/>
</dbReference>
<dbReference type="InterPro" id="IPR016186">
    <property type="entry name" value="C-type_lectin-like/link_sf"/>
</dbReference>
<dbReference type="PRINTS" id="PR00343">
    <property type="entry name" value="SELECTIN"/>
</dbReference>
<evidence type="ECO:0000259" key="21">
    <source>
        <dbReference type="PROSITE" id="PS50041"/>
    </source>
</evidence>
<sequence>MKTGANQHSLSIGGGFSCLWLFTIMVYELMLVGRINGWTYHHIKENMEWTKARDFCQEHYTDMVAIQNKAENQYLNDFLPFVPSYYWIGIRKVNSVWTWIGTNKTLTKEETNWAPVEPNNKGKNEEDCVEIYVKRKQNPGMWNDISCTRKKNPLCYQASCQNSTCSSHAECVETIGNYTCRCDKGYYGINCEHVVECNDLLAPERVIMDCTDPIGNFRYSSTCDFHCEAGFTLKGKQRAQCAETGLWTEQTPTCEAVKCRDLETSVVGSKKCSDPLGDFSYNSTCDFSCDEGFELRGLRRLECGASGEWTAQTPSCTAVKCSHLETPAQGIMECNHPTGDFSFNSTCDFSCAEGFELLGLKSLECGASGEWTAQTPSCAAVNCSRLEIPAQGIMECNHPTGDFSFNSTCNFSCAEGFELLGSKSLECGASGEWTAQTPSCAAVRCDAPEIPNSGGMNCSHPNGNFSYSSTCNFGCMDGFWLNGSESLKCDSNGAWTGPAPTCQDSSPKLSIENHIPILLASGGLSLISAVSVIIWIAKQLRKKAKASKFSLLSDTQNKPPGIYKSNSEV</sequence>
<feature type="disulfide bond" evidence="18">
    <location>
        <begin position="475"/>
        <end position="502"/>
    </location>
</feature>
<feature type="transmembrane region" description="Helical" evidence="19">
    <location>
        <begin position="12"/>
        <end position="32"/>
    </location>
</feature>
<dbReference type="InterPro" id="IPR016187">
    <property type="entry name" value="CTDL_fold"/>
</dbReference>
<name>A0A4W3JCX5_CALMI</name>
<reference evidence="24" key="2">
    <citation type="journal article" date="2007" name="PLoS Biol.">
        <title>Survey sequencing and comparative analysis of the elephant shark (Callorhinchus milii) genome.</title>
        <authorList>
            <person name="Venkatesh B."/>
            <person name="Kirkness E.F."/>
            <person name="Loh Y.H."/>
            <person name="Halpern A.L."/>
            <person name="Lee A.P."/>
            <person name="Johnson J."/>
            <person name="Dandona N."/>
            <person name="Viswanathan L.D."/>
            <person name="Tay A."/>
            <person name="Venter J.C."/>
            <person name="Strausberg R.L."/>
            <person name="Brenner S."/>
        </authorList>
    </citation>
    <scope>NUCLEOTIDE SEQUENCE [LARGE SCALE GENOMIC DNA]</scope>
</reference>
<dbReference type="Gene3D" id="3.10.100.10">
    <property type="entry name" value="Mannose-Binding Protein A, subunit A"/>
    <property type="match status" value="1"/>
</dbReference>
<evidence type="ECO:0000256" key="12">
    <source>
        <dbReference type="ARBA" id="ARBA00022889"/>
    </source>
</evidence>
<accession>A0A4W3JCX5</accession>
<dbReference type="SMART" id="SM00181">
    <property type="entry name" value="EGF"/>
    <property type="match status" value="1"/>
</dbReference>
<dbReference type="Proteomes" id="UP000314986">
    <property type="component" value="Unassembled WGS sequence"/>
</dbReference>
<feature type="domain" description="Sushi" evidence="22">
    <location>
        <begin position="381"/>
        <end position="442"/>
    </location>
</feature>
<keyword evidence="16" id="KW-0325">Glycoprotein</keyword>
<dbReference type="InterPro" id="IPR035976">
    <property type="entry name" value="Sushi/SCR/CCP_sf"/>
</dbReference>
<dbReference type="InParanoid" id="A0A4W3JCX5"/>
<keyword evidence="5 18" id="KW-0768">Sushi</keyword>
<dbReference type="STRING" id="7868.ENSCMIP00000040122"/>
<evidence type="ECO:0000256" key="2">
    <source>
        <dbReference type="ARBA" id="ARBA00007360"/>
    </source>
</evidence>
<dbReference type="FunFam" id="3.10.100.10:FF:000007">
    <property type="entry name" value="L-selectin"/>
    <property type="match status" value="1"/>
</dbReference>
<dbReference type="InterPro" id="IPR000436">
    <property type="entry name" value="Sushi_SCR_CCP_dom"/>
</dbReference>
<feature type="domain" description="EGF-like" evidence="20">
    <location>
        <begin position="156"/>
        <end position="192"/>
    </location>
</feature>
<dbReference type="Pfam" id="PF00008">
    <property type="entry name" value="EGF"/>
    <property type="match status" value="1"/>
</dbReference>
<evidence type="ECO:0000256" key="4">
    <source>
        <dbReference type="ARBA" id="ARBA00022536"/>
    </source>
</evidence>
<dbReference type="GO" id="GO:0046872">
    <property type="term" value="F:metal ion binding"/>
    <property type="evidence" value="ECO:0007669"/>
    <property type="project" value="UniProtKB-KW"/>
</dbReference>
<keyword evidence="4 17" id="KW-0245">EGF-like domain</keyword>
<evidence type="ECO:0000256" key="18">
    <source>
        <dbReference type="PROSITE-ProRule" id="PRU00302"/>
    </source>
</evidence>
<reference evidence="24" key="3">
    <citation type="journal article" date="2014" name="Nature">
        <title>Elephant shark genome provides unique insights into gnathostome evolution.</title>
        <authorList>
            <consortium name="International Elephant Shark Genome Sequencing Consortium"/>
            <person name="Venkatesh B."/>
            <person name="Lee A.P."/>
            <person name="Ravi V."/>
            <person name="Maurya A.K."/>
            <person name="Lian M.M."/>
            <person name="Swann J.B."/>
            <person name="Ohta Y."/>
            <person name="Flajnik M.F."/>
            <person name="Sutoh Y."/>
            <person name="Kasahara M."/>
            <person name="Hoon S."/>
            <person name="Gangu V."/>
            <person name="Roy S.W."/>
            <person name="Irimia M."/>
            <person name="Korzh V."/>
            <person name="Kondrychyn I."/>
            <person name="Lim Z.W."/>
            <person name="Tay B.H."/>
            <person name="Tohari S."/>
            <person name="Kong K.W."/>
            <person name="Ho S."/>
            <person name="Lorente-Galdos B."/>
            <person name="Quilez J."/>
            <person name="Marques-Bonet T."/>
            <person name="Raney B.J."/>
            <person name="Ingham P.W."/>
            <person name="Tay A."/>
            <person name="Hillier L.W."/>
            <person name="Minx P."/>
            <person name="Boehm T."/>
            <person name="Wilson R.K."/>
            <person name="Brenner S."/>
            <person name="Warren W.C."/>
        </authorList>
    </citation>
    <scope>NUCLEOTIDE SEQUENCE [LARGE SCALE GENOMIC DNA]</scope>
</reference>
<dbReference type="SUPFAM" id="SSF57535">
    <property type="entry name" value="Complement control module/SCR domain"/>
    <property type="match status" value="5"/>
</dbReference>
<dbReference type="PROSITE" id="PS50923">
    <property type="entry name" value="SUSHI"/>
    <property type="match status" value="5"/>
</dbReference>
<evidence type="ECO:0000256" key="6">
    <source>
        <dbReference type="ARBA" id="ARBA00022692"/>
    </source>
</evidence>
<dbReference type="AlphaFoldDB" id="A0A4W3JCX5"/>
<reference evidence="23" key="5">
    <citation type="submission" date="2025-09" db="UniProtKB">
        <authorList>
            <consortium name="Ensembl"/>
        </authorList>
    </citation>
    <scope>IDENTIFICATION</scope>
</reference>
<comment type="subcellular location">
    <subcellularLocation>
        <location evidence="1">Cell membrane</location>
        <topology evidence="1">Single-pass type I membrane protein</topology>
    </subcellularLocation>
</comment>
<dbReference type="SUPFAM" id="SSF57196">
    <property type="entry name" value="EGF/Laminin"/>
    <property type="match status" value="1"/>
</dbReference>
<feature type="disulfide bond" evidence="17">
    <location>
        <begin position="182"/>
        <end position="191"/>
    </location>
</feature>
<dbReference type="CDD" id="cd00054">
    <property type="entry name" value="EGF_CA"/>
    <property type="match status" value="1"/>
</dbReference>
<evidence type="ECO:0000256" key="15">
    <source>
        <dbReference type="ARBA" id="ARBA00023157"/>
    </source>
</evidence>
<dbReference type="InterPro" id="IPR033991">
    <property type="entry name" value="Selectin_CTLD"/>
</dbReference>
<feature type="disulfide bond" evidence="18">
    <location>
        <begin position="289"/>
        <end position="316"/>
    </location>
</feature>
<dbReference type="CDD" id="cd03592">
    <property type="entry name" value="CLECT_selectins_like"/>
    <property type="match status" value="1"/>
</dbReference>
<feature type="domain" description="Sushi" evidence="22">
    <location>
        <begin position="443"/>
        <end position="504"/>
    </location>
</feature>
<feature type="transmembrane region" description="Helical" evidence="19">
    <location>
        <begin position="515"/>
        <end position="537"/>
    </location>
</feature>
<dbReference type="Pfam" id="PF00084">
    <property type="entry name" value="Sushi"/>
    <property type="match status" value="5"/>
</dbReference>
<dbReference type="GO" id="GO:0005886">
    <property type="term" value="C:plasma membrane"/>
    <property type="evidence" value="ECO:0007669"/>
    <property type="project" value="UniProtKB-SubCell"/>
</dbReference>
<dbReference type="GO" id="GO:0090036">
    <property type="term" value="P:regulation of protein kinase C signaling"/>
    <property type="evidence" value="ECO:0007669"/>
    <property type="project" value="TreeGrafter"/>
</dbReference>
<dbReference type="InterPro" id="IPR051277">
    <property type="entry name" value="SEZ6_CSMD_C4BPB_Regulators"/>
</dbReference>